<reference evidence="1 3" key="2">
    <citation type="journal article" date="2010" name="Proc. Natl. Acad. Sci. U.S.A.">
        <title>Clostridium ljungdahlii represents a microbial production platform based on syngas.</title>
        <authorList>
            <person name="Kopke M."/>
            <person name="Held C."/>
            <person name="Hujer S."/>
            <person name="Liesegang H."/>
            <person name="Wiezer A."/>
            <person name="Wollherr A."/>
            <person name="Ehrenreich A."/>
            <person name="Liebl W."/>
            <person name="Gottschalk G."/>
            <person name="Durre P."/>
        </authorList>
    </citation>
    <scope>NUCLEOTIDE SEQUENCE [LARGE SCALE GENOMIC DNA]</scope>
    <source>
        <strain evidence="3">ATCC 55383 / DSM 13528 / PETC</strain>
        <strain evidence="1">DSM 13528</strain>
    </source>
</reference>
<dbReference type="PANTHER" id="PTHR11803">
    <property type="entry name" value="2-IMINOBUTANOATE/2-IMINOPROPANOATE DEAMINASE RIDA"/>
    <property type="match status" value="1"/>
</dbReference>
<dbReference type="OrthoDB" id="9803101at2"/>
<dbReference type="Proteomes" id="UP000077020">
    <property type="component" value="Unassembled WGS sequence"/>
</dbReference>
<dbReference type="PANTHER" id="PTHR11803:SF39">
    <property type="entry name" value="2-IMINOBUTANOATE_2-IMINOPROPANOATE DEAMINASE"/>
    <property type="match status" value="1"/>
</dbReference>
<keyword evidence="4" id="KW-1185">Reference proteome</keyword>
<keyword evidence="2" id="KW-0378">Hydrolase</keyword>
<proteinExistence type="predicted"/>
<dbReference type="Gene3D" id="3.30.1330.40">
    <property type="entry name" value="RutC-like"/>
    <property type="match status" value="1"/>
</dbReference>
<dbReference type="PATRIC" id="fig|748727.19.peg.1295"/>
<evidence type="ECO:0000313" key="2">
    <source>
        <dbReference type="EMBL" id="OAA85170.1"/>
    </source>
</evidence>
<name>D8GIJ0_CLOLD</name>
<accession>D8GIJ0</accession>
<dbReference type="RefSeq" id="WP_013240629.1">
    <property type="nucleotide sequence ID" value="NC_014328.1"/>
</dbReference>
<dbReference type="KEGG" id="clj:CLJU_c40400"/>
<protein>
    <submittedName>
        <fullName evidence="2">Enamine/imine deaminase</fullName>
        <ecNumber evidence="2">3.5.4.-</ecNumber>
    </submittedName>
</protein>
<dbReference type="EMBL" id="LITS01000020">
    <property type="protein sequence ID" value="OAA85170.1"/>
    <property type="molecule type" value="Genomic_DNA"/>
</dbReference>
<dbReference type="EC" id="3.5.4.-" evidence="2"/>
<dbReference type="Proteomes" id="UP000001656">
    <property type="component" value="Chromosome"/>
</dbReference>
<dbReference type="HOGENOM" id="CLU_100715_8_0_9"/>
<dbReference type="Pfam" id="PF01042">
    <property type="entry name" value="Ribonuc_L-PSP"/>
    <property type="match status" value="1"/>
</dbReference>
<dbReference type="EMBL" id="CP001666">
    <property type="protein sequence ID" value="ADK17064.1"/>
    <property type="molecule type" value="Genomic_DNA"/>
</dbReference>
<evidence type="ECO:0000313" key="4">
    <source>
        <dbReference type="Proteomes" id="UP000077020"/>
    </source>
</evidence>
<dbReference type="InterPro" id="IPR006175">
    <property type="entry name" value="YjgF/YER057c/UK114"/>
</dbReference>
<organism evidence="1 3">
    <name type="scientific">Clostridium ljungdahlii (strain ATCC 55383 / DSM 13528 / PETC)</name>
    <dbReference type="NCBI Taxonomy" id="748727"/>
    <lineage>
        <taxon>Bacteria</taxon>
        <taxon>Bacillati</taxon>
        <taxon>Bacillota</taxon>
        <taxon>Clostridia</taxon>
        <taxon>Eubacteriales</taxon>
        <taxon>Clostridiaceae</taxon>
        <taxon>Clostridium</taxon>
    </lineage>
</organism>
<dbReference type="AlphaFoldDB" id="D8GIJ0"/>
<reference evidence="1" key="1">
    <citation type="submission" date="2009-07" db="EMBL/GenBank/DDBJ databases">
        <authorList>
            <person name="Koepke M."/>
            <person name="Hujer S."/>
            <person name="Held C."/>
            <person name="Wiezer A."/>
            <person name="Liesegang H."/>
            <person name="Ehrenreich A."/>
            <person name="Gottschalk G."/>
            <person name="Duerre P."/>
        </authorList>
    </citation>
    <scope>NUCLEOTIDE SEQUENCE</scope>
    <source>
        <strain evidence="1">DSM 13528</strain>
    </source>
</reference>
<dbReference type="CDD" id="cd00448">
    <property type="entry name" value="YjgF_YER057c_UK114_family"/>
    <property type="match status" value="1"/>
</dbReference>
<evidence type="ECO:0000313" key="3">
    <source>
        <dbReference type="Proteomes" id="UP000001656"/>
    </source>
</evidence>
<gene>
    <name evidence="2" type="primary">yabJ_1</name>
    <name evidence="1" type="ordered locus">CLJU_c40400</name>
    <name evidence="2" type="ORF">WX45_00674</name>
</gene>
<dbReference type="GO" id="GO:0005829">
    <property type="term" value="C:cytosol"/>
    <property type="evidence" value="ECO:0007669"/>
    <property type="project" value="TreeGrafter"/>
</dbReference>
<sequence length="62" mass="6721">MNNIITKNAPAAIRSYSQGIICGDLIFVSGQLPINPTTGNLLEGNIRDMTRQCMDNISAILK</sequence>
<dbReference type="STRING" id="748727.CLJU_c40400"/>
<dbReference type="GO" id="GO:0019239">
    <property type="term" value="F:deaminase activity"/>
    <property type="evidence" value="ECO:0007669"/>
    <property type="project" value="TreeGrafter"/>
</dbReference>
<dbReference type="SUPFAM" id="SSF55298">
    <property type="entry name" value="YjgF-like"/>
    <property type="match status" value="1"/>
</dbReference>
<evidence type="ECO:0000313" key="1">
    <source>
        <dbReference type="EMBL" id="ADK17064.1"/>
    </source>
</evidence>
<dbReference type="eggNOG" id="COG0251">
    <property type="taxonomic scope" value="Bacteria"/>
</dbReference>
<reference evidence="2 4" key="3">
    <citation type="journal article" date="2016" name="Biotechnol. Bioeng.">
        <title>Traits of selected Clostridium strains for syngas fermentation to ethanol.</title>
        <authorList>
            <person name="Martin M.E."/>
            <person name="Richter H."/>
            <person name="Saha S."/>
            <person name="Angenent L.T."/>
        </authorList>
    </citation>
    <scope>NUCLEOTIDE SEQUENCE [LARGE SCALE GENOMIC DNA]</scope>
    <source>
        <strain evidence="2 4">PETC</strain>
    </source>
</reference>
<dbReference type="InterPro" id="IPR035959">
    <property type="entry name" value="RutC-like_sf"/>
</dbReference>